<evidence type="ECO:0000256" key="1">
    <source>
        <dbReference type="SAM" id="MobiDB-lite"/>
    </source>
</evidence>
<gene>
    <name evidence="2" type="ORF">Nepgr_031970</name>
</gene>
<keyword evidence="3" id="KW-1185">Reference proteome</keyword>
<evidence type="ECO:0000313" key="2">
    <source>
        <dbReference type="EMBL" id="GMH30127.1"/>
    </source>
</evidence>
<feature type="region of interest" description="Disordered" evidence="1">
    <location>
        <begin position="88"/>
        <end position="127"/>
    </location>
</feature>
<name>A0AAD3TIJ5_NEPGR</name>
<accession>A0AAD3TIJ5</accession>
<organism evidence="2 3">
    <name type="scientific">Nepenthes gracilis</name>
    <name type="common">Slender pitcher plant</name>
    <dbReference type="NCBI Taxonomy" id="150966"/>
    <lineage>
        <taxon>Eukaryota</taxon>
        <taxon>Viridiplantae</taxon>
        <taxon>Streptophyta</taxon>
        <taxon>Embryophyta</taxon>
        <taxon>Tracheophyta</taxon>
        <taxon>Spermatophyta</taxon>
        <taxon>Magnoliopsida</taxon>
        <taxon>eudicotyledons</taxon>
        <taxon>Gunneridae</taxon>
        <taxon>Pentapetalae</taxon>
        <taxon>Caryophyllales</taxon>
        <taxon>Nepenthaceae</taxon>
        <taxon>Nepenthes</taxon>
    </lineage>
</organism>
<dbReference type="Proteomes" id="UP001279734">
    <property type="component" value="Unassembled WGS sequence"/>
</dbReference>
<proteinExistence type="predicted"/>
<protein>
    <submittedName>
        <fullName evidence="2">Uncharacterized protein</fullName>
    </submittedName>
</protein>
<reference evidence="2" key="1">
    <citation type="submission" date="2023-05" db="EMBL/GenBank/DDBJ databases">
        <title>Nepenthes gracilis genome sequencing.</title>
        <authorList>
            <person name="Fukushima K."/>
        </authorList>
    </citation>
    <scope>NUCLEOTIDE SEQUENCE</scope>
    <source>
        <strain evidence="2">SING2019-196</strain>
    </source>
</reference>
<sequence length="148" mass="15518">MASKASSEVCIGDVPPQAAVAFSDPVHNSGAITVYDGESIPISTNNSFWLLGLEDAGDPIGDLSVHASLDSGGVRDGESEMVLARPMHHGAGSSGEIVNRQVGKEASGFPVRMNPNPKSDILVTSKRKGSPWSALWGFNSLKNDSEKL</sequence>
<comment type="caution">
    <text evidence="2">The sequence shown here is derived from an EMBL/GenBank/DDBJ whole genome shotgun (WGS) entry which is preliminary data.</text>
</comment>
<dbReference type="EMBL" id="BSYO01000037">
    <property type="protein sequence ID" value="GMH30127.1"/>
    <property type="molecule type" value="Genomic_DNA"/>
</dbReference>
<evidence type="ECO:0000313" key="3">
    <source>
        <dbReference type="Proteomes" id="UP001279734"/>
    </source>
</evidence>
<dbReference type="AlphaFoldDB" id="A0AAD3TIJ5"/>